<name>A0A8H7P9R7_9APHY</name>
<evidence type="ECO:0000313" key="1">
    <source>
        <dbReference type="EMBL" id="KAF9820426.1"/>
    </source>
</evidence>
<dbReference type="EMBL" id="JADOXO010000010">
    <property type="protein sequence ID" value="KAF9820426.1"/>
    <property type="molecule type" value="Genomic_DNA"/>
</dbReference>
<protein>
    <submittedName>
        <fullName evidence="1">Uncharacterized protein</fullName>
    </submittedName>
</protein>
<proteinExistence type="predicted"/>
<comment type="caution">
    <text evidence="1">The sequence shown here is derived from an EMBL/GenBank/DDBJ whole genome shotgun (WGS) entry which is preliminary data.</text>
</comment>
<dbReference type="AlphaFoldDB" id="A0A8H7P9R7"/>
<reference evidence="1" key="2">
    <citation type="journal article" name="Front. Microbiol.">
        <title>Degradative Capacity of Two Strains of Rhodonia placenta: From Phenotype to Genotype.</title>
        <authorList>
            <person name="Kolle M."/>
            <person name="Horta M.A.C."/>
            <person name="Nowrousian M."/>
            <person name="Ohm R.A."/>
            <person name="Benz J.P."/>
            <person name="Pilgard A."/>
        </authorList>
    </citation>
    <scope>NUCLEOTIDE SEQUENCE</scope>
    <source>
        <strain evidence="1">FPRL280</strain>
    </source>
</reference>
<organism evidence="1 2">
    <name type="scientific">Rhodonia placenta</name>
    <dbReference type="NCBI Taxonomy" id="104341"/>
    <lineage>
        <taxon>Eukaryota</taxon>
        <taxon>Fungi</taxon>
        <taxon>Dikarya</taxon>
        <taxon>Basidiomycota</taxon>
        <taxon>Agaricomycotina</taxon>
        <taxon>Agaricomycetes</taxon>
        <taxon>Polyporales</taxon>
        <taxon>Adustoporiaceae</taxon>
        <taxon>Rhodonia</taxon>
    </lineage>
</organism>
<reference evidence="1" key="1">
    <citation type="submission" date="2020-11" db="EMBL/GenBank/DDBJ databases">
        <authorList>
            <person name="Koelle M."/>
            <person name="Horta M.A.C."/>
            <person name="Nowrousian M."/>
            <person name="Ohm R.A."/>
            <person name="Benz P."/>
            <person name="Pilgard A."/>
        </authorList>
    </citation>
    <scope>NUCLEOTIDE SEQUENCE</scope>
    <source>
        <strain evidence="1">FPRL280</strain>
    </source>
</reference>
<sequence>MASTTPVDLSGLIIFKALTRGRREARRQFAVVREQLAEIQSIGRSHSLYIEWQRFSERYEKIERDMREDTITCMSFLAAHRDVLVPLVNSGISVGQTTETIEQFLTALKPFEKKAEKLHDTLGQLTDDVDAFPDRVAEAVRAARPWYKKLWDSIKTCCINLAKWFWEVVSRVDSCMADTTSVNEKMPLLPKLSSRPEVRIECVSLHAALQNLQSAWRMIEMSCNTLCTSLNLAQMMEGPESCATFIGNADHVSTQLQQYCQIFATD</sequence>
<evidence type="ECO:0000313" key="2">
    <source>
        <dbReference type="Proteomes" id="UP000639403"/>
    </source>
</evidence>
<dbReference type="Proteomes" id="UP000639403">
    <property type="component" value="Unassembled WGS sequence"/>
</dbReference>
<accession>A0A8H7P9R7</accession>
<gene>
    <name evidence="1" type="ORF">IEO21_01435</name>
</gene>